<gene>
    <name evidence="2" type="ORF">MNBD_GAMMA20-542</name>
</gene>
<evidence type="ECO:0000256" key="1">
    <source>
        <dbReference type="SAM" id="Phobius"/>
    </source>
</evidence>
<protein>
    <submittedName>
        <fullName evidence="2">Uncharacterized protein</fullName>
    </submittedName>
</protein>
<dbReference type="AlphaFoldDB" id="A0A3B1AG31"/>
<proteinExistence type="predicted"/>
<sequence length="213" mass="23408">MPEQRLDEHLRRYYADKRPSAQCLDRLAALAESSSPETPPAALPATKTRRSTPAYLAIAASLLLVLLGSGVFLLQKNDGTDPSWLVAKEIAVNHNKHLAIEFPTGDYYELNRLMDKLDFSGVISKHLAPGEYRLLGGRYCSIQGQLALQLKLQDRAGNLYTLYQAPLNKILTSIQQGEQLIDGLRITLWREAGLLLGLASSPTQAPKDKAGGE</sequence>
<name>A0A3B1AG31_9ZZZZ</name>
<keyword evidence="1" id="KW-1133">Transmembrane helix</keyword>
<feature type="transmembrane region" description="Helical" evidence="1">
    <location>
        <begin position="54"/>
        <end position="74"/>
    </location>
</feature>
<evidence type="ECO:0000313" key="2">
    <source>
        <dbReference type="EMBL" id="VAX02742.1"/>
    </source>
</evidence>
<reference evidence="2" key="1">
    <citation type="submission" date="2018-06" db="EMBL/GenBank/DDBJ databases">
        <authorList>
            <person name="Zhirakovskaya E."/>
        </authorList>
    </citation>
    <scope>NUCLEOTIDE SEQUENCE</scope>
</reference>
<keyword evidence="1" id="KW-0472">Membrane</keyword>
<dbReference type="EMBL" id="UOFU01000289">
    <property type="protein sequence ID" value="VAX02742.1"/>
    <property type="molecule type" value="Genomic_DNA"/>
</dbReference>
<accession>A0A3B1AG31</accession>
<keyword evidence="1" id="KW-0812">Transmembrane</keyword>
<organism evidence="2">
    <name type="scientific">hydrothermal vent metagenome</name>
    <dbReference type="NCBI Taxonomy" id="652676"/>
    <lineage>
        <taxon>unclassified sequences</taxon>
        <taxon>metagenomes</taxon>
        <taxon>ecological metagenomes</taxon>
    </lineage>
</organism>